<protein>
    <recommendedName>
        <fullName evidence="3">Cupin</fullName>
    </recommendedName>
</protein>
<evidence type="ECO:0008006" key="3">
    <source>
        <dbReference type="Google" id="ProtNLM"/>
    </source>
</evidence>
<dbReference type="EMBL" id="NRSG01000186">
    <property type="protein sequence ID" value="MBK1660523.1"/>
    <property type="molecule type" value="Genomic_DNA"/>
</dbReference>
<sequence>MEDAPDVATLREILAVVDLKGWRGMGDFLLRTRRLIVLPGGIVPTHEHDDRPSIVTVIVGEITEHSAFCAVPILHRTGETTPEFGAGHRHWWENRGSTPVILISSDVVPNGMMNDPHM</sequence>
<comment type="caution">
    <text evidence="1">The sequence shown here is derived from an EMBL/GenBank/DDBJ whole genome shotgun (WGS) entry which is preliminary data.</text>
</comment>
<name>A0ABS1D1H5_9PROT</name>
<proteinExistence type="predicted"/>
<evidence type="ECO:0000313" key="2">
    <source>
        <dbReference type="Proteomes" id="UP000697995"/>
    </source>
</evidence>
<dbReference type="Proteomes" id="UP000697995">
    <property type="component" value="Unassembled WGS sequence"/>
</dbReference>
<evidence type="ECO:0000313" key="1">
    <source>
        <dbReference type="EMBL" id="MBK1660523.1"/>
    </source>
</evidence>
<reference evidence="1 2" key="1">
    <citation type="journal article" date="2020" name="Microorganisms">
        <title>Osmotic Adaptation and Compatible Solute Biosynthesis of Phototrophic Bacteria as Revealed from Genome Analyses.</title>
        <authorList>
            <person name="Imhoff J.F."/>
            <person name="Rahn T."/>
            <person name="Kunzel S."/>
            <person name="Keller A."/>
            <person name="Neulinger S.C."/>
        </authorList>
    </citation>
    <scope>NUCLEOTIDE SEQUENCE [LARGE SCALE GENOMIC DNA]</scope>
    <source>
        <strain evidence="1 2">DSM 15382</strain>
    </source>
</reference>
<organism evidence="1 2">
    <name type="scientific">Paracraurococcus ruber</name>
    <dbReference type="NCBI Taxonomy" id="77675"/>
    <lineage>
        <taxon>Bacteria</taxon>
        <taxon>Pseudomonadati</taxon>
        <taxon>Pseudomonadota</taxon>
        <taxon>Alphaproteobacteria</taxon>
        <taxon>Acetobacterales</taxon>
        <taxon>Roseomonadaceae</taxon>
        <taxon>Paracraurococcus</taxon>
    </lineage>
</organism>
<accession>A0ABS1D1H5</accession>
<gene>
    <name evidence="1" type="ORF">CKO45_20065</name>
</gene>
<dbReference type="RefSeq" id="WP_158292067.1">
    <property type="nucleotide sequence ID" value="NZ_NRSG01000186.1"/>
</dbReference>
<dbReference type="InterPro" id="IPR011051">
    <property type="entry name" value="RmlC_Cupin_sf"/>
</dbReference>
<keyword evidence="2" id="KW-1185">Reference proteome</keyword>
<dbReference type="SUPFAM" id="SSF51182">
    <property type="entry name" value="RmlC-like cupins"/>
    <property type="match status" value="1"/>
</dbReference>
<dbReference type="InterPro" id="IPR014710">
    <property type="entry name" value="RmlC-like_jellyroll"/>
</dbReference>
<dbReference type="Gene3D" id="2.60.120.10">
    <property type="entry name" value="Jelly Rolls"/>
    <property type="match status" value="1"/>
</dbReference>